<sequence length="285" mass="32601">MAFNFKNLLFMGVPQKAITLENIKEIVSSNSTKRINFSSSHAGALKKYNDQWKITLPFKDSIQPIIKKEIGNDISLFASKYENGGVWRSITNEEYNKWHDFITCYNNIVFLRDCLDISLSLSMNIIENESRTEIGELEYQSKYNSDNDAEEQLVSLCKEWINKLPYYKDADLICAVPSNTPNNLPQRIVDKLDITATNISNTILWTSKTRNVKDAENVEDKISILEESGFTINNKEQLKNKVVILFDDLYMSGVTLQYIAMKLKEAGVQRVLGLTIVKSRSNSTR</sequence>
<accession>V8CMW9</accession>
<proteinExistence type="predicted"/>
<dbReference type="Gene3D" id="3.40.50.2020">
    <property type="match status" value="1"/>
</dbReference>
<dbReference type="InterPro" id="IPR029057">
    <property type="entry name" value="PRTase-like"/>
</dbReference>
<dbReference type="HOGENOM" id="CLU_976123_0_0_10"/>
<evidence type="ECO:0008006" key="3">
    <source>
        <dbReference type="Google" id="ProtNLM"/>
    </source>
</evidence>
<dbReference type="PATRIC" id="fig|1073366.3.peg.1274"/>
<evidence type="ECO:0000313" key="1">
    <source>
        <dbReference type="EMBL" id="ETD28724.1"/>
    </source>
</evidence>
<dbReference type="SUPFAM" id="SSF53271">
    <property type="entry name" value="PRTase-like"/>
    <property type="match status" value="1"/>
</dbReference>
<dbReference type="Proteomes" id="UP000018727">
    <property type="component" value="Unassembled WGS sequence"/>
</dbReference>
<comment type="caution">
    <text evidence="1">The sequence shown here is derived from an EMBL/GenBank/DDBJ whole genome shotgun (WGS) entry which is preliminary data.</text>
</comment>
<dbReference type="CDD" id="cd06223">
    <property type="entry name" value="PRTases_typeI"/>
    <property type="match status" value="1"/>
</dbReference>
<organism evidence="1 2">
    <name type="scientific">Prevotella nigrescens CC14M</name>
    <dbReference type="NCBI Taxonomy" id="1073366"/>
    <lineage>
        <taxon>Bacteria</taxon>
        <taxon>Pseudomonadati</taxon>
        <taxon>Bacteroidota</taxon>
        <taxon>Bacteroidia</taxon>
        <taxon>Bacteroidales</taxon>
        <taxon>Prevotellaceae</taxon>
        <taxon>Prevotella</taxon>
    </lineage>
</organism>
<reference evidence="1 2" key="1">
    <citation type="submission" date="2013-10" db="EMBL/GenBank/DDBJ databases">
        <title>The Genome Sequence of Prevotella nigrescens CC14M.</title>
        <authorList>
            <consortium name="The Broad Institute Genomics Platform"/>
            <person name="Earl A."/>
            <person name="Allen-Vercoe E."/>
            <person name="Daigneault M."/>
            <person name="Young S.K."/>
            <person name="Zeng Q."/>
            <person name="Gargeya S."/>
            <person name="Fitzgerald M."/>
            <person name="Abouelleil A."/>
            <person name="Alvarado L."/>
            <person name="Chapman S.B."/>
            <person name="Gainer-Dewar J."/>
            <person name="Goldberg J."/>
            <person name="Griggs A."/>
            <person name="Gujja S."/>
            <person name="Hansen M."/>
            <person name="Howarth C."/>
            <person name="Imamovic A."/>
            <person name="Ireland A."/>
            <person name="Larimer J."/>
            <person name="McCowan C."/>
            <person name="Murphy C."/>
            <person name="Pearson M."/>
            <person name="Poon T.W."/>
            <person name="Priest M."/>
            <person name="Roberts A."/>
            <person name="Saif S."/>
            <person name="Shea T."/>
            <person name="Sykes S."/>
            <person name="Wortman J."/>
            <person name="Nusbaum C."/>
            <person name="Birren B."/>
        </authorList>
    </citation>
    <scope>NUCLEOTIDE SEQUENCE [LARGE SCALE GENOMIC DNA]</scope>
    <source>
        <strain evidence="1 2">CC14M</strain>
    </source>
</reference>
<dbReference type="AlphaFoldDB" id="V8CMW9"/>
<dbReference type="OrthoDB" id="664757at2"/>
<dbReference type="InterPro" id="IPR000836">
    <property type="entry name" value="PRTase_dom"/>
</dbReference>
<dbReference type="EMBL" id="AZJH01000018">
    <property type="protein sequence ID" value="ETD28724.1"/>
    <property type="molecule type" value="Genomic_DNA"/>
</dbReference>
<keyword evidence="2" id="KW-1185">Reference proteome</keyword>
<gene>
    <name evidence="1" type="ORF">HMPREF1173_01216</name>
</gene>
<dbReference type="RefSeq" id="WP_023925587.1">
    <property type="nucleotide sequence ID" value="NZ_KI669450.1"/>
</dbReference>
<protein>
    <recommendedName>
        <fullName evidence="3">Phosphoribosyltransferase domain-containing protein</fullName>
    </recommendedName>
</protein>
<evidence type="ECO:0000313" key="2">
    <source>
        <dbReference type="Proteomes" id="UP000018727"/>
    </source>
</evidence>
<name>V8CMW9_9BACT</name>